<evidence type="ECO:0000259" key="1">
    <source>
        <dbReference type="Pfam" id="PF04321"/>
    </source>
</evidence>
<reference evidence="2" key="1">
    <citation type="submission" date="2018-05" db="EMBL/GenBank/DDBJ databases">
        <authorList>
            <person name="Lanie J.A."/>
            <person name="Ng W.-L."/>
            <person name="Kazmierczak K.M."/>
            <person name="Andrzejewski T.M."/>
            <person name="Davidsen T.M."/>
            <person name="Wayne K.J."/>
            <person name="Tettelin H."/>
            <person name="Glass J.I."/>
            <person name="Rusch D."/>
            <person name="Podicherti R."/>
            <person name="Tsui H.-C.T."/>
            <person name="Winkler M.E."/>
        </authorList>
    </citation>
    <scope>NUCLEOTIDE SEQUENCE</scope>
</reference>
<dbReference type="Gene3D" id="3.40.50.720">
    <property type="entry name" value="NAD(P)-binding Rossmann-like Domain"/>
    <property type="match status" value="1"/>
</dbReference>
<organism evidence="2">
    <name type="scientific">marine metagenome</name>
    <dbReference type="NCBI Taxonomy" id="408172"/>
    <lineage>
        <taxon>unclassified sequences</taxon>
        <taxon>metagenomes</taxon>
        <taxon>ecological metagenomes</taxon>
    </lineage>
</organism>
<evidence type="ECO:0000313" key="2">
    <source>
        <dbReference type="EMBL" id="SVC51150.1"/>
    </source>
</evidence>
<feature type="non-terminal residue" evidence="2">
    <location>
        <position position="67"/>
    </location>
</feature>
<dbReference type="SUPFAM" id="SSF51735">
    <property type="entry name" value="NAD(P)-binding Rossmann-fold domains"/>
    <property type="match status" value="1"/>
</dbReference>
<accession>A0A382MRD3</accession>
<dbReference type="EMBL" id="UINC01095231">
    <property type="protein sequence ID" value="SVC51150.1"/>
    <property type="molecule type" value="Genomic_DNA"/>
</dbReference>
<dbReference type="InterPro" id="IPR029903">
    <property type="entry name" value="RmlD-like-bd"/>
</dbReference>
<gene>
    <name evidence="2" type="ORF">METZ01_LOCUS304004</name>
</gene>
<dbReference type="InterPro" id="IPR005913">
    <property type="entry name" value="dTDP_dehydrorham_reduct"/>
</dbReference>
<dbReference type="PANTHER" id="PTHR10491">
    <property type="entry name" value="DTDP-4-DEHYDRORHAMNOSE REDUCTASE"/>
    <property type="match status" value="1"/>
</dbReference>
<feature type="domain" description="RmlD-like substrate binding" evidence="1">
    <location>
        <begin position="6"/>
        <end position="66"/>
    </location>
</feature>
<protein>
    <recommendedName>
        <fullName evidence="1">RmlD-like substrate binding domain-containing protein</fullName>
    </recommendedName>
</protein>
<dbReference type="AlphaFoldDB" id="A0A382MRD3"/>
<dbReference type="PANTHER" id="PTHR10491:SF4">
    <property type="entry name" value="METHIONINE ADENOSYLTRANSFERASE 2 SUBUNIT BETA"/>
    <property type="match status" value="1"/>
</dbReference>
<dbReference type="Pfam" id="PF04321">
    <property type="entry name" value="RmlD_sub_bind"/>
    <property type="match status" value="1"/>
</dbReference>
<name>A0A382MRD3_9ZZZZ</name>
<proteinExistence type="predicted"/>
<dbReference type="InterPro" id="IPR036291">
    <property type="entry name" value="NAD(P)-bd_dom_sf"/>
</dbReference>
<sequence length="67" mass="6937">MLGPDHTVTGLTHAELDVGDAAAVRHRVAALGPDVVVNCAAWTAVDDCEANPERAHRVNAKGPANLV</sequence>